<evidence type="ECO:0000256" key="6">
    <source>
        <dbReference type="ARBA" id="ARBA00022989"/>
    </source>
</evidence>
<feature type="transmembrane region" description="Helical" evidence="8">
    <location>
        <begin position="140"/>
        <end position="162"/>
    </location>
</feature>
<name>A0ABX2V930_9BACL</name>
<sequence length="353" mass="36838">MVCYNEFDFNSEGSGILLKQKNILLSPKIYFITVLSYMALGLFSSLIMGLILKTIGEGLITNGVNASFLVSVGEQAIALTGPAIGVAVAFALEAPPLVLFSAVAVGAFGYEAGGPAGSYVAAVIATEIGKLISKTTRIDIILTPFVTLLIGFVSGKYVGAWIGTLMTDLGEVIRWGTEREPLIMGIFVATVMGLALTAPISSAALGIMLGLDGLAAGAATIGCAAQMIGFGVISYRDNGIGGFIAQGIGTSMLQVGNIIRNPWTIVPPTLAGALLAPFATVLLTLESNPEGSGMGTSGLVGPLMMLKTMGFEAEYYLAVFVLCFLAPALISYLIYRALHRMGRIKDGDLKIEY</sequence>
<protein>
    <submittedName>
        <fullName evidence="10">PTS sugar transporter subunit IIC</fullName>
    </submittedName>
</protein>
<evidence type="ECO:0000256" key="4">
    <source>
        <dbReference type="ARBA" id="ARBA00022597"/>
    </source>
</evidence>
<evidence type="ECO:0000313" key="10">
    <source>
        <dbReference type="EMBL" id="OAN14722.1"/>
    </source>
</evidence>
<feature type="domain" description="Phosphotransferase system EIIC" evidence="9">
    <location>
        <begin position="33"/>
        <end position="350"/>
    </location>
</feature>
<keyword evidence="7 8" id="KW-0472">Membrane</keyword>
<reference evidence="10 11" key="1">
    <citation type="submission" date="2016-03" db="EMBL/GenBank/DDBJ databases">
        <authorList>
            <person name="Cho S.-Y."/>
            <person name="Lim S."/>
            <person name="Kim H."/>
            <person name="Soh E.H."/>
            <person name="Moon J.S."/>
        </authorList>
    </citation>
    <scope>NUCLEOTIDE SEQUENCE [LARGE SCALE GENOMIC DNA]</scope>
    <source>
        <strain evidence="10 11">KCTC 3810</strain>
    </source>
</reference>
<comment type="caution">
    <text evidence="10">The sequence shown here is derived from an EMBL/GenBank/DDBJ whole genome shotgun (WGS) entry which is preliminary data.</text>
</comment>
<keyword evidence="3" id="KW-1003">Cell membrane</keyword>
<feature type="transmembrane region" description="Helical" evidence="8">
    <location>
        <begin position="315"/>
        <end position="335"/>
    </location>
</feature>
<keyword evidence="2" id="KW-0813">Transport</keyword>
<dbReference type="Pfam" id="PF13303">
    <property type="entry name" value="PTS_EIIC_2"/>
    <property type="match status" value="1"/>
</dbReference>
<feature type="transmembrane region" description="Helical" evidence="8">
    <location>
        <begin position="29"/>
        <end position="52"/>
    </location>
</feature>
<accession>A0ABX2V930</accession>
<keyword evidence="11" id="KW-1185">Reference proteome</keyword>
<organism evidence="10 11">
    <name type="scientific">Exiguobacterium undae</name>
    <dbReference type="NCBI Taxonomy" id="169177"/>
    <lineage>
        <taxon>Bacteria</taxon>
        <taxon>Bacillati</taxon>
        <taxon>Bacillota</taxon>
        <taxon>Bacilli</taxon>
        <taxon>Bacillales</taxon>
        <taxon>Bacillales Family XII. Incertae Sedis</taxon>
        <taxon>Exiguobacterium</taxon>
    </lineage>
</organism>
<evidence type="ECO:0000256" key="8">
    <source>
        <dbReference type="SAM" id="Phobius"/>
    </source>
</evidence>
<feature type="transmembrane region" description="Helical" evidence="8">
    <location>
        <begin position="214"/>
        <end position="233"/>
    </location>
</feature>
<evidence type="ECO:0000256" key="1">
    <source>
        <dbReference type="ARBA" id="ARBA00004651"/>
    </source>
</evidence>
<gene>
    <name evidence="10" type="ORF">A3783_01960</name>
</gene>
<evidence type="ECO:0000256" key="3">
    <source>
        <dbReference type="ARBA" id="ARBA00022475"/>
    </source>
</evidence>
<evidence type="ECO:0000256" key="2">
    <source>
        <dbReference type="ARBA" id="ARBA00022448"/>
    </source>
</evidence>
<keyword evidence="5 8" id="KW-0812">Transmembrane</keyword>
<dbReference type="EMBL" id="LVVL01000001">
    <property type="protein sequence ID" value="OAN14722.1"/>
    <property type="molecule type" value="Genomic_DNA"/>
</dbReference>
<evidence type="ECO:0000256" key="5">
    <source>
        <dbReference type="ARBA" id="ARBA00022692"/>
    </source>
</evidence>
<evidence type="ECO:0000259" key="9">
    <source>
        <dbReference type="Pfam" id="PF13303"/>
    </source>
</evidence>
<evidence type="ECO:0000256" key="7">
    <source>
        <dbReference type="ARBA" id="ARBA00023136"/>
    </source>
</evidence>
<proteinExistence type="predicted"/>
<dbReference type="InterPro" id="IPR003352">
    <property type="entry name" value="PTS_EIIC"/>
</dbReference>
<evidence type="ECO:0000313" key="11">
    <source>
        <dbReference type="Proteomes" id="UP000078447"/>
    </source>
</evidence>
<keyword evidence="4 10" id="KW-0762">Sugar transport</keyword>
<dbReference type="Proteomes" id="UP000078447">
    <property type="component" value="Unassembled WGS sequence"/>
</dbReference>
<comment type="subcellular location">
    <subcellularLocation>
        <location evidence="1">Cell membrane</location>
        <topology evidence="1">Multi-pass membrane protein</topology>
    </subcellularLocation>
</comment>
<feature type="transmembrane region" description="Helical" evidence="8">
    <location>
        <begin position="182"/>
        <end position="207"/>
    </location>
</feature>
<keyword evidence="6 8" id="KW-1133">Transmembrane helix</keyword>
<feature type="transmembrane region" description="Helical" evidence="8">
    <location>
        <begin position="265"/>
        <end position="285"/>
    </location>
</feature>